<feature type="region of interest" description="Disordered" evidence="1">
    <location>
        <begin position="152"/>
        <end position="184"/>
    </location>
</feature>
<evidence type="ECO:0000313" key="4">
    <source>
        <dbReference type="RefSeq" id="XP_030984466.1"/>
    </source>
</evidence>
<feature type="compositionally biased region" description="Basic and acidic residues" evidence="1">
    <location>
        <begin position="35"/>
        <end position="56"/>
    </location>
</feature>
<feature type="compositionally biased region" description="Basic and acidic residues" evidence="1">
    <location>
        <begin position="108"/>
        <end position="117"/>
    </location>
</feature>
<name>A0A6P8BBC8_PYRGI</name>
<feature type="region of interest" description="Disordered" evidence="1">
    <location>
        <begin position="33"/>
        <end position="120"/>
    </location>
</feature>
<accession>A0A6P8BBC8</accession>
<evidence type="ECO:0000256" key="1">
    <source>
        <dbReference type="SAM" id="MobiDB-lite"/>
    </source>
</evidence>
<sequence>MRFFNLVTALALAASGAQALAVARDNIDNQAVEVNSRRDVKQKRAEASPDRFRNERTSPLASPGRGSDSITSPSGSFGRGSDSITSSSGSPGQGSDGKTGRRGKARQKINEQLEQARAKWPQIAEKCKCAADSARQKLQNCKCAAQKQWDQRFGKKDTAATGPADQPNLESVGDAGAAPAPKQKFSDQCRTFYNKAGKQVQDGLCKIKDKAQERFSGGRKTTAQDLENQEALHQNRPRETTAETDYFLGKENGGIHNHRPHGTRPSLPRSSSRPRQKSRRSPQVEASVKITKRADSVGNGQGSSNVGASEADAKPLRRIPNANNLADYFAEACKITTKDGACAVRGKDKNQGRQQRPQENPGSPRQQSKRLKVDDSAILKVRADPSDGSPRFVANPPQFPDPADRPGYKNPWDAHVAMFREMKTVAKNLVGYGAVKSPHKAQPK</sequence>
<keyword evidence="2" id="KW-0732">Signal</keyword>
<dbReference type="Proteomes" id="UP000515153">
    <property type="component" value="Unplaced"/>
</dbReference>
<evidence type="ECO:0000256" key="2">
    <source>
        <dbReference type="SAM" id="SignalP"/>
    </source>
</evidence>
<reference evidence="4" key="2">
    <citation type="submission" date="2019-10" db="EMBL/GenBank/DDBJ databases">
        <authorList>
            <consortium name="NCBI Genome Project"/>
        </authorList>
    </citation>
    <scope>NUCLEOTIDE SEQUENCE</scope>
    <source>
        <strain evidence="4">NI907</strain>
    </source>
</reference>
<proteinExistence type="predicted"/>
<gene>
    <name evidence="4" type="ORF">PgNI_02821</name>
</gene>
<dbReference type="AlphaFoldDB" id="A0A6P8BBC8"/>
<protein>
    <submittedName>
        <fullName evidence="4">Uncharacterized protein</fullName>
    </submittedName>
</protein>
<feature type="compositionally biased region" description="Low complexity" evidence="1">
    <location>
        <begin position="79"/>
        <end position="90"/>
    </location>
</feature>
<evidence type="ECO:0000313" key="3">
    <source>
        <dbReference type="Proteomes" id="UP000515153"/>
    </source>
</evidence>
<feature type="chain" id="PRO_5027580377" evidence="2">
    <location>
        <begin position="20"/>
        <end position="444"/>
    </location>
</feature>
<keyword evidence="3" id="KW-1185">Reference proteome</keyword>
<dbReference type="GeneID" id="41957789"/>
<dbReference type="RefSeq" id="XP_030984466.1">
    <property type="nucleotide sequence ID" value="XM_031122878.1"/>
</dbReference>
<feature type="compositionally biased region" description="Basic and acidic residues" evidence="1">
    <location>
        <begin position="371"/>
        <end position="385"/>
    </location>
</feature>
<reference evidence="4" key="3">
    <citation type="submission" date="2025-08" db="UniProtKB">
        <authorList>
            <consortium name="RefSeq"/>
        </authorList>
    </citation>
    <scope>IDENTIFICATION</scope>
    <source>
        <strain evidence="4">NI907</strain>
    </source>
</reference>
<reference evidence="4" key="1">
    <citation type="journal article" date="2019" name="Mol. Biol. Evol.">
        <title>Blast fungal genomes show frequent chromosomal changes, gene gains and losses, and effector gene turnover.</title>
        <authorList>
            <person name="Gomez Luciano L.B."/>
            <person name="Jason Tsai I."/>
            <person name="Chuma I."/>
            <person name="Tosa Y."/>
            <person name="Chen Y.H."/>
            <person name="Li J.Y."/>
            <person name="Li M.Y."/>
            <person name="Jade Lu M.Y."/>
            <person name="Nakayashiki H."/>
            <person name="Li W.H."/>
        </authorList>
    </citation>
    <scope>NUCLEOTIDE SEQUENCE</scope>
    <source>
        <strain evidence="4">NI907</strain>
    </source>
</reference>
<feature type="region of interest" description="Disordered" evidence="1">
    <location>
        <begin position="344"/>
        <end position="408"/>
    </location>
</feature>
<feature type="compositionally biased region" description="Low complexity" evidence="1">
    <location>
        <begin position="296"/>
        <end position="309"/>
    </location>
</feature>
<feature type="region of interest" description="Disordered" evidence="1">
    <location>
        <begin position="212"/>
        <end position="320"/>
    </location>
</feature>
<dbReference type="KEGG" id="pgri:PgNI_02821"/>
<feature type="signal peptide" evidence="2">
    <location>
        <begin position="1"/>
        <end position="19"/>
    </location>
</feature>
<organism evidence="3 4">
    <name type="scientific">Pyricularia grisea</name>
    <name type="common">Crabgrass-specific blast fungus</name>
    <name type="synonym">Magnaporthe grisea</name>
    <dbReference type="NCBI Taxonomy" id="148305"/>
    <lineage>
        <taxon>Eukaryota</taxon>
        <taxon>Fungi</taxon>
        <taxon>Dikarya</taxon>
        <taxon>Ascomycota</taxon>
        <taxon>Pezizomycotina</taxon>
        <taxon>Sordariomycetes</taxon>
        <taxon>Sordariomycetidae</taxon>
        <taxon>Magnaporthales</taxon>
        <taxon>Pyriculariaceae</taxon>
        <taxon>Pyricularia</taxon>
    </lineage>
</organism>
<feature type="compositionally biased region" description="Polar residues" evidence="1">
    <location>
        <begin position="352"/>
        <end position="366"/>
    </location>
</feature>